<dbReference type="EMBL" id="CP111025">
    <property type="protein sequence ID" value="WAR25394.1"/>
    <property type="molecule type" value="Genomic_DNA"/>
</dbReference>
<evidence type="ECO:0000313" key="1">
    <source>
        <dbReference type="EMBL" id="WAR25394.1"/>
    </source>
</evidence>
<keyword evidence="2" id="KW-1185">Reference proteome</keyword>
<sequence>MCFGGEVVSVLIRDSLASQQCHQDVLCAFDTFVDFTSALRVYCSNDIVTFKISHIHVIDLKQIEFSFIHMS</sequence>
<name>A0ABY7FVT3_MYAAR</name>
<protein>
    <submittedName>
        <fullName evidence="1">Uncharacterized protein</fullName>
    </submittedName>
</protein>
<proteinExistence type="predicted"/>
<reference evidence="1" key="1">
    <citation type="submission" date="2022-11" db="EMBL/GenBank/DDBJ databases">
        <title>Centuries of genome instability and evolution in soft-shell clam transmissible cancer (bioRxiv).</title>
        <authorList>
            <person name="Hart S.F.M."/>
            <person name="Yonemitsu M.A."/>
            <person name="Giersch R.M."/>
            <person name="Beal B.F."/>
            <person name="Arriagada G."/>
            <person name="Davis B.W."/>
            <person name="Ostrander E.A."/>
            <person name="Goff S.P."/>
            <person name="Metzger M.J."/>
        </authorList>
    </citation>
    <scope>NUCLEOTIDE SEQUENCE</scope>
    <source>
        <strain evidence="1">MELC-2E11</strain>
        <tissue evidence="1">Siphon/mantle</tissue>
    </source>
</reference>
<organism evidence="1 2">
    <name type="scientific">Mya arenaria</name>
    <name type="common">Soft-shell clam</name>
    <dbReference type="NCBI Taxonomy" id="6604"/>
    <lineage>
        <taxon>Eukaryota</taxon>
        <taxon>Metazoa</taxon>
        <taxon>Spiralia</taxon>
        <taxon>Lophotrochozoa</taxon>
        <taxon>Mollusca</taxon>
        <taxon>Bivalvia</taxon>
        <taxon>Autobranchia</taxon>
        <taxon>Heteroconchia</taxon>
        <taxon>Euheterodonta</taxon>
        <taxon>Imparidentia</taxon>
        <taxon>Neoheterodontei</taxon>
        <taxon>Myida</taxon>
        <taxon>Myoidea</taxon>
        <taxon>Myidae</taxon>
        <taxon>Mya</taxon>
    </lineage>
</organism>
<evidence type="ECO:0000313" key="2">
    <source>
        <dbReference type="Proteomes" id="UP001164746"/>
    </source>
</evidence>
<dbReference type="Proteomes" id="UP001164746">
    <property type="component" value="Chromosome 14"/>
</dbReference>
<accession>A0ABY7FVT3</accession>
<gene>
    <name evidence="1" type="ORF">MAR_011098</name>
</gene>